<accession>A0AAN8L5P7</accession>
<feature type="region of interest" description="Disordered" evidence="2">
    <location>
        <begin position="184"/>
        <end position="229"/>
    </location>
</feature>
<dbReference type="InterPro" id="IPR050328">
    <property type="entry name" value="Dev_Immune_Receptor"/>
</dbReference>
<feature type="compositionally biased region" description="Polar residues" evidence="2">
    <location>
        <begin position="196"/>
        <end position="208"/>
    </location>
</feature>
<name>A0AAN8L5P7_9TELE</name>
<evidence type="ECO:0000313" key="5">
    <source>
        <dbReference type="Proteomes" id="UP001356427"/>
    </source>
</evidence>
<dbReference type="InterPro" id="IPR032675">
    <property type="entry name" value="LRR_dom_sf"/>
</dbReference>
<reference evidence="4 5" key="1">
    <citation type="submission" date="2021-04" db="EMBL/GenBank/DDBJ databases">
        <authorList>
            <person name="De Guttry C."/>
            <person name="Zahm M."/>
            <person name="Klopp C."/>
            <person name="Cabau C."/>
            <person name="Louis A."/>
            <person name="Berthelot C."/>
            <person name="Parey E."/>
            <person name="Roest Crollius H."/>
            <person name="Montfort J."/>
            <person name="Robinson-Rechavi M."/>
            <person name="Bucao C."/>
            <person name="Bouchez O."/>
            <person name="Gislard M."/>
            <person name="Lluch J."/>
            <person name="Milhes M."/>
            <person name="Lampietro C."/>
            <person name="Lopez Roques C."/>
            <person name="Donnadieu C."/>
            <person name="Braasch I."/>
            <person name="Desvignes T."/>
            <person name="Postlethwait J."/>
            <person name="Bobe J."/>
            <person name="Wedekind C."/>
            <person name="Guiguen Y."/>
        </authorList>
    </citation>
    <scope>NUCLEOTIDE SEQUENCE [LARGE SCALE GENOMIC DNA]</scope>
    <source>
        <strain evidence="4">Cs_M1</strain>
        <tissue evidence="4">Blood</tissue>
    </source>
</reference>
<gene>
    <name evidence="4" type="ORF">J4Q44_G00229790</name>
</gene>
<organism evidence="4 5">
    <name type="scientific">Coregonus suidteri</name>
    <dbReference type="NCBI Taxonomy" id="861788"/>
    <lineage>
        <taxon>Eukaryota</taxon>
        <taxon>Metazoa</taxon>
        <taxon>Chordata</taxon>
        <taxon>Craniata</taxon>
        <taxon>Vertebrata</taxon>
        <taxon>Euteleostomi</taxon>
        <taxon>Actinopterygii</taxon>
        <taxon>Neopterygii</taxon>
        <taxon>Teleostei</taxon>
        <taxon>Protacanthopterygii</taxon>
        <taxon>Salmoniformes</taxon>
        <taxon>Salmonidae</taxon>
        <taxon>Coregoninae</taxon>
        <taxon>Coregonus</taxon>
    </lineage>
</organism>
<dbReference type="Gene3D" id="3.80.10.10">
    <property type="entry name" value="Ribonuclease Inhibitor"/>
    <property type="match status" value="1"/>
</dbReference>
<dbReference type="Proteomes" id="UP001356427">
    <property type="component" value="Unassembled WGS sequence"/>
</dbReference>
<evidence type="ECO:0000256" key="2">
    <source>
        <dbReference type="SAM" id="MobiDB-lite"/>
    </source>
</evidence>
<dbReference type="GO" id="GO:0031012">
    <property type="term" value="C:extracellular matrix"/>
    <property type="evidence" value="ECO:0007669"/>
    <property type="project" value="TreeGrafter"/>
</dbReference>
<dbReference type="AlphaFoldDB" id="A0AAN8L5P7"/>
<dbReference type="Pfam" id="PF13855">
    <property type="entry name" value="LRR_8"/>
    <property type="match status" value="1"/>
</dbReference>
<evidence type="ECO:0000256" key="1">
    <source>
        <dbReference type="ARBA" id="ARBA00022729"/>
    </source>
</evidence>
<feature type="signal peptide" evidence="3">
    <location>
        <begin position="1"/>
        <end position="21"/>
    </location>
</feature>
<evidence type="ECO:0000313" key="4">
    <source>
        <dbReference type="EMBL" id="KAK6306054.1"/>
    </source>
</evidence>
<keyword evidence="1 3" id="KW-0732">Signal</keyword>
<dbReference type="PANTHER" id="PTHR24373">
    <property type="entry name" value="SLIT RELATED LEUCINE-RICH REPEAT NEURONAL PROTEIN"/>
    <property type="match status" value="1"/>
</dbReference>
<dbReference type="SUPFAM" id="SSF52058">
    <property type="entry name" value="L domain-like"/>
    <property type="match status" value="1"/>
</dbReference>
<sequence length="229" mass="25352">MPQWHPALITMLCEVLGLVHSNTCTHDVQIYICQEIPQSYPAGLSSLVLFVSNVGEINATVFHSYNLGSVTHLTINNAGITGIPSGALRSFHNLNTFRLDLNSLSQLSPAWFSQPATLQNLTLIQNPIEVVEEGTFRRFTGPPPTLPLLHKDQNGWEPLGLLLSECVVCTLAVVWRTKREAKQVKASREGVEEEGQGSTEQTDRSTITLHREVDSVMSNWDPELATKTH</sequence>
<dbReference type="PANTHER" id="PTHR24373:SF387">
    <property type="entry name" value="LEUCINE-RICH REPEATS AND IMMUNOGLOBULIN-LIKE DOMAINS PROTEIN SMA-10"/>
    <property type="match status" value="1"/>
</dbReference>
<proteinExistence type="predicted"/>
<dbReference type="EMBL" id="JAGTTL010000021">
    <property type="protein sequence ID" value="KAK6306054.1"/>
    <property type="molecule type" value="Genomic_DNA"/>
</dbReference>
<comment type="caution">
    <text evidence="4">The sequence shown here is derived from an EMBL/GenBank/DDBJ whole genome shotgun (WGS) entry which is preliminary data.</text>
</comment>
<feature type="chain" id="PRO_5042830843" evidence="3">
    <location>
        <begin position="22"/>
        <end position="229"/>
    </location>
</feature>
<protein>
    <submittedName>
        <fullName evidence="4">Uncharacterized protein</fullName>
    </submittedName>
</protein>
<dbReference type="InterPro" id="IPR001611">
    <property type="entry name" value="Leu-rich_rpt"/>
</dbReference>
<keyword evidence="5" id="KW-1185">Reference proteome</keyword>
<evidence type="ECO:0000256" key="3">
    <source>
        <dbReference type="SAM" id="SignalP"/>
    </source>
</evidence>
<dbReference type="GO" id="GO:0005615">
    <property type="term" value="C:extracellular space"/>
    <property type="evidence" value="ECO:0007669"/>
    <property type="project" value="TreeGrafter"/>
</dbReference>